<proteinExistence type="predicted"/>
<gene>
    <name evidence="1" type="ORF">SALB_03711</name>
</gene>
<name>A0A059VVG0_STRNR</name>
<dbReference type="EMBL" id="BHXC01000006">
    <property type="protein sequence ID" value="GCB91000.1"/>
    <property type="molecule type" value="Genomic_DNA"/>
</dbReference>
<dbReference type="Proteomes" id="UP000288351">
    <property type="component" value="Unassembled WGS sequence"/>
</dbReference>
<organism evidence="1 2">
    <name type="scientific">Streptomyces noursei</name>
    <name type="common">Streptomyces albulus</name>
    <dbReference type="NCBI Taxonomy" id="1971"/>
    <lineage>
        <taxon>Bacteria</taxon>
        <taxon>Bacillati</taxon>
        <taxon>Actinomycetota</taxon>
        <taxon>Actinomycetes</taxon>
        <taxon>Kitasatosporales</taxon>
        <taxon>Streptomycetaceae</taxon>
        <taxon>Streptomyces</taxon>
    </lineage>
</organism>
<dbReference type="RefSeq" id="WP_020929853.1">
    <property type="nucleotide sequence ID" value="NZ_BHXC01000006.1"/>
</dbReference>
<dbReference type="STRING" id="68570.DC74_2844"/>
<dbReference type="AlphaFoldDB" id="A0A059VVG0"/>
<comment type="caution">
    <text evidence="1">The sequence shown here is derived from an EMBL/GenBank/DDBJ whole genome shotgun (WGS) entry which is preliminary data.</text>
</comment>
<reference evidence="1 2" key="1">
    <citation type="journal article" date="2019" name="Microbiol. Resour. Announc.">
        <title>Draft Genome Sequence of the Most Traditional epsilon-Poly-l-Lysine Producer, Streptomyces albulus NBRC14147.</title>
        <authorList>
            <person name="Yamanaka K."/>
            <person name="Hamano Y."/>
        </authorList>
    </citation>
    <scope>NUCLEOTIDE SEQUENCE [LARGE SCALE GENOMIC DNA]</scope>
    <source>
        <strain evidence="1 2">NBRC 14147</strain>
    </source>
</reference>
<evidence type="ECO:0000313" key="1">
    <source>
        <dbReference type="EMBL" id="GCB91000.1"/>
    </source>
</evidence>
<sequence>MSVVGADGRTGVSRGRSGPDLKALLKAQGVVYLVRRTDGGFAGFPLAG</sequence>
<evidence type="ECO:0000313" key="2">
    <source>
        <dbReference type="Proteomes" id="UP000288351"/>
    </source>
</evidence>
<accession>A0A059VVG0</accession>
<protein>
    <submittedName>
        <fullName evidence="1">Uncharacterized protein</fullName>
    </submittedName>
</protein>